<organism evidence="7">
    <name type="scientific">Cuerna arida</name>
    <dbReference type="NCBI Taxonomy" id="1464854"/>
    <lineage>
        <taxon>Eukaryota</taxon>
        <taxon>Metazoa</taxon>
        <taxon>Ecdysozoa</taxon>
        <taxon>Arthropoda</taxon>
        <taxon>Hexapoda</taxon>
        <taxon>Insecta</taxon>
        <taxon>Pterygota</taxon>
        <taxon>Neoptera</taxon>
        <taxon>Paraneoptera</taxon>
        <taxon>Hemiptera</taxon>
        <taxon>Auchenorrhyncha</taxon>
        <taxon>Membracoidea</taxon>
        <taxon>Cicadellidae</taxon>
        <taxon>Cicadellinae</taxon>
        <taxon>Proconiini</taxon>
        <taxon>Cuerna</taxon>
    </lineage>
</organism>
<comment type="subcellular location">
    <subcellularLocation>
        <location evidence="1">Membrane</location>
        <topology evidence="1">Multi-pass membrane protein</topology>
    </subcellularLocation>
</comment>
<dbReference type="GO" id="GO:0006882">
    <property type="term" value="P:intracellular zinc ion homeostasis"/>
    <property type="evidence" value="ECO:0007669"/>
    <property type="project" value="TreeGrafter"/>
</dbReference>
<evidence type="ECO:0000256" key="1">
    <source>
        <dbReference type="ARBA" id="ARBA00004141"/>
    </source>
</evidence>
<keyword evidence="3 6" id="KW-1133">Transmembrane helix</keyword>
<keyword evidence="4 6" id="KW-0472">Membrane</keyword>
<evidence type="ECO:0000256" key="4">
    <source>
        <dbReference type="ARBA" id="ARBA00023136"/>
    </source>
</evidence>
<evidence type="ECO:0000256" key="3">
    <source>
        <dbReference type="ARBA" id="ARBA00022989"/>
    </source>
</evidence>
<feature type="transmembrane region" description="Helical" evidence="6">
    <location>
        <begin position="96"/>
        <end position="114"/>
    </location>
</feature>
<reference evidence="7" key="1">
    <citation type="submission" date="2015-11" db="EMBL/GenBank/DDBJ databases">
        <title>De novo transcriptome assembly of four potential Pierce s Disease insect vectors from Arizona vineyards.</title>
        <authorList>
            <person name="Tassone E.E."/>
        </authorList>
    </citation>
    <scope>NUCLEOTIDE SEQUENCE</scope>
</reference>
<dbReference type="InterPro" id="IPR003689">
    <property type="entry name" value="ZIP"/>
</dbReference>
<keyword evidence="2 6" id="KW-0812">Transmembrane</keyword>
<evidence type="ECO:0000313" key="7">
    <source>
        <dbReference type="EMBL" id="JAS47563.1"/>
    </source>
</evidence>
<feature type="transmembrane region" description="Helical" evidence="6">
    <location>
        <begin position="274"/>
        <end position="297"/>
    </location>
</feature>
<proteinExistence type="inferred from homology"/>
<feature type="transmembrane region" description="Helical" evidence="6">
    <location>
        <begin position="337"/>
        <end position="353"/>
    </location>
</feature>
<dbReference type="EMBL" id="GECZ01022206">
    <property type="protein sequence ID" value="JAS47563.1"/>
    <property type="molecule type" value="Transcribed_RNA"/>
</dbReference>
<dbReference type="AlphaFoldDB" id="A0A1B6FC85"/>
<comment type="similarity">
    <text evidence="5">Belongs to the ZIP transporter (TC 2.A.5) family. KE4/Catsup subfamily.</text>
</comment>
<evidence type="ECO:0000256" key="5">
    <source>
        <dbReference type="ARBA" id="ARBA00038485"/>
    </source>
</evidence>
<name>A0A1B6FC85_9HEMI</name>
<evidence type="ECO:0000313" key="8">
    <source>
        <dbReference type="EMBL" id="JAS63702.1"/>
    </source>
</evidence>
<dbReference type="GO" id="GO:0016020">
    <property type="term" value="C:membrane"/>
    <property type="evidence" value="ECO:0007669"/>
    <property type="project" value="UniProtKB-SubCell"/>
</dbReference>
<protein>
    <recommendedName>
        <fullName evidence="9">Zinc transporter ZIP13</fullName>
    </recommendedName>
</protein>
<dbReference type="PANTHER" id="PTHR16950">
    <property type="entry name" value="ZINC TRANSPORTER SLC39A7 HISTIDINE-RICH MEMBRANE PROTEIN KE4"/>
    <property type="match status" value="1"/>
</dbReference>
<dbReference type="PANTHER" id="PTHR16950:SF16">
    <property type="entry name" value="ZINC TRANSPORTER ZIP13"/>
    <property type="match status" value="1"/>
</dbReference>
<feature type="transmembrane region" description="Helical" evidence="6">
    <location>
        <begin position="134"/>
        <end position="151"/>
    </location>
</feature>
<evidence type="ECO:0008006" key="9">
    <source>
        <dbReference type="Google" id="ProtNLM"/>
    </source>
</evidence>
<feature type="transmembrane region" description="Helical" evidence="6">
    <location>
        <begin position="57"/>
        <end position="76"/>
    </location>
</feature>
<evidence type="ECO:0000256" key="6">
    <source>
        <dbReference type="SAM" id="Phobius"/>
    </source>
</evidence>
<dbReference type="GO" id="GO:0005385">
    <property type="term" value="F:zinc ion transmembrane transporter activity"/>
    <property type="evidence" value="ECO:0007669"/>
    <property type="project" value="TreeGrafter"/>
</dbReference>
<feature type="transmembrane region" description="Helical" evidence="6">
    <location>
        <begin position="303"/>
        <end position="325"/>
    </location>
</feature>
<dbReference type="Pfam" id="PF02535">
    <property type="entry name" value="Zip"/>
    <property type="match status" value="1"/>
</dbReference>
<dbReference type="EMBL" id="GECZ01006067">
    <property type="protein sequence ID" value="JAS63702.1"/>
    <property type="molecule type" value="Transcribed_RNA"/>
</dbReference>
<gene>
    <name evidence="8" type="ORF">g.39657</name>
    <name evidence="7" type="ORF">g.39658</name>
</gene>
<sequence length="356" mass="38001">MSIQSFSEALGVVPYLDNITTTKEGDSSFITYKLFSKEDITMDILLSTVSTILDKPWIGSILGSILVSLSGVFPLLFIHVDGDNLKQGVGGQSLKVLLSFAVGGLLGDVFLHLLPEAWTLQEQYTDGNPSMFCGIWVLVGLLLFIIVEKVFSAAPNPYEEMEPDKGGSDADGVCQHNNNCEDKGCISKGKRASDPLITVRPSHQQVAGYLNLMANSIDNFTHGLAVGGSFLLSPRVGALTTFAILVHEVPHEIGDFAILLRAGFSRWDAARAQLLTGAAGMVGALTAVTCSGAGTTMEAKTSWILPFTAGGFLHISLVTVLPELLQEENPRESIKQLLSLVCGIVLMAVLTSICEG</sequence>
<accession>A0A1B6FC85</accession>
<evidence type="ECO:0000256" key="2">
    <source>
        <dbReference type="ARBA" id="ARBA00022692"/>
    </source>
</evidence>